<evidence type="ECO:0000259" key="1">
    <source>
        <dbReference type="PROSITE" id="PS50851"/>
    </source>
</evidence>
<dbReference type="Proteomes" id="UP000482155">
    <property type="component" value="Unassembled WGS sequence"/>
</dbReference>
<dbReference type="Gene3D" id="2.30.30.40">
    <property type="entry name" value="SH3 Domains"/>
    <property type="match status" value="1"/>
</dbReference>
<dbReference type="AlphaFoldDB" id="A0A6B3SQ64"/>
<protein>
    <submittedName>
        <fullName evidence="2">Purine-binding chemotaxis protein CheW</fullName>
    </submittedName>
</protein>
<keyword evidence="3" id="KW-1185">Reference proteome</keyword>
<comment type="caution">
    <text evidence="2">The sequence shown here is derived from an EMBL/GenBank/DDBJ whole genome shotgun (WGS) entry which is preliminary data.</text>
</comment>
<dbReference type="PANTHER" id="PTHR22617:SF43">
    <property type="entry name" value="PROTEIN PILI"/>
    <property type="match status" value="1"/>
</dbReference>
<accession>A0A6B3SQ64</accession>
<sequence>MQVLLFQLGNDRYGIDTRHVVRVLPLLECKTVPHAPPWVAGLMNLRGEAVPVIDLRRLARSGQGGQDEHGERHDPGEPRFDTRIVLVRHVARDGRSRPLGLIVEHAREVIRLDPSGFAASAIDTPQAPYLGEVTTANGAILQLVDVDRLLGDEAAALLYPESAA</sequence>
<dbReference type="Gene3D" id="2.40.50.180">
    <property type="entry name" value="CheA-289, Domain 4"/>
    <property type="match status" value="1"/>
</dbReference>
<dbReference type="GO" id="GO:0005829">
    <property type="term" value="C:cytosol"/>
    <property type="evidence" value="ECO:0007669"/>
    <property type="project" value="TreeGrafter"/>
</dbReference>
<dbReference type="RefSeq" id="WP_163961054.1">
    <property type="nucleotide sequence ID" value="NZ_JAAIVB010000013.1"/>
</dbReference>
<dbReference type="GO" id="GO:0006935">
    <property type="term" value="P:chemotaxis"/>
    <property type="evidence" value="ECO:0007669"/>
    <property type="project" value="InterPro"/>
</dbReference>
<dbReference type="InterPro" id="IPR039315">
    <property type="entry name" value="CheW"/>
</dbReference>
<feature type="domain" description="CheW-like" evidence="1">
    <location>
        <begin position="1"/>
        <end position="155"/>
    </location>
</feature>
<dbReference type="SMART" id="SM00260">
    <property type="entry name" value="CheW"/>
    <property type="match status" value="1"/>
</dbReference>
<dbReference type="InterPro" id="IPR002545">
    <property type="entry name" value="CheW-lke_dom"/>
</dbReference>
<dbReference type="PANTHER" id="PTHR22617">
    <property type="entry name" value="CHEMOTAXIS SENSOR HISTIDINE KINASE-RELATED"/>
    <property type="match status" value="1"/>
</dbReference>
<gene>
    <name evidence="2" type="ORF">G3574_05640</name>
</gene>
<name>A0A6B3SQ64_9BURK</name>
<dbReference type="SUPFAM" id="SSF50341">
    <property type="entry name" value="CheW-like"/>
    <property type="match status" value="1"/>
</dbReference>
<dbReference type="GO" id="GO:0007165">
    <property type="term" value="P:signal transduction"/>
    <property type="evidence" value="ECO:0007669"/>
    <property type="project" value="InterPro"/>
</dbReference>
<organism evidence="2 3">
    <name type="scientific">Noviherbaspirillum galbum</name>
    <dbReference type="NCBI Taxonomy" id="2709383"/>
    <lineage>
        <taxon>Bacteria</taxon>
        <taxon>Pseudomonadati</taxon>
        <taxon>Pseudomonadota</taxon>
        <taxon>Betaproteobacteria</taxon>
        <taxon>Burkholderiales</taxon>
        <taxon>Oxalobacteraceae</taxon>
        <taxon>Noviherbaspirillum</taxon>
    </lineage>
</organism>
<reference evidence="2 3" key="1">
    <citation type="submission" date="2020-02" db="EMBL/GenBank/DDBJ databases">
        <authorList>
            <person name="Kim M.K."/>
        </authorList>
    </citation>
    <scope>NUCLEOTIDE SEQUENCE [LARGE SCALE GENOMIC DNA]</scope>
    <source>
        <strain evidence="2 3">17J57-3</strain>
    </source>
</reference>
<evidence type="ECO:0000313" key="2">
    <source>
        <dbReference type="EMBL" id="NEX60552.1"/>
    </source>
</evidence>
<dbReference type="Pfam" id="PF01584">
    <property type="entry name" value="CheW"/>
    <property type="match status" value="1"/>
</dbReference>
<dbReference type="InterPro" id="IPR036061">
    <property type="entry name" value="CheW-like_dom_sf"/>
</dbReference>
<dbReference type="EMBL" id="JAAIVB010000013">
    <property type="protein sequence ID" value="NEX60552.1"/>
    <property type="molecule type" value="Genomic_DNA"/>
</dbReference>
<dbReference type="PROSITE" id="PS50851">
    <property type="entry name" value="CHEW"/>
    <property type="match status" value="1"/>
</dbReference>
<proteinExistence type="predicted"/>
<evidence type="ECO:0000313" key="3">
    <source>
        <dbReference type="Proteomes" id="UP000482155"/>
    </source>
</evidence>